<evidence type="ECO:0000256" key="1">
    <source>
        <dbReference type="SAM" id="SignalP"/>
    </source>
</evidence>
<sequence length="275" mass="29640">MFQANTTPIIILLLITVSDRGNTASNCTTPSEITKYATWLLRQVVGKLNTKSPHQVPLFQLQTYYKQADVDSQAKAIPLINLLAKCDTKFRQAAKDFADKAIPSVLTIAQATAVHDVFAATAEAKIKSATADTPALLEQLKIQIDTTAPAVPTVLCTAGEAIAATNDVTAPENPEKIQPTYKKLTADSGKASAPNGAVDAATSMVCFGNKNCQTMNSQTQYEIRGKELYTETAVKLTTVERKPTTHKAERCLVISDEQGSQTSHTLHELYNTVAA</sequence>
<feature type="signal peptide" evidence="1">
    <location>
        <begin position="1"/>
        <end position="24"/>
    </location>
</feature>
<name>A0A1V0FY84_9TRYP</name>
<feature type="chain" id="PRO_5012482596" evidence="1">
    <location>
        <begin position="25"/>
        <end position="275"/>
    </location>
</feature>
<accession>A0A1V0FY84</accession>
<evidence type="ECO:0000313" key="2">
    <source>
        <dbReference type="EMBL" id="ARB50770.1"/>
    </source>
</evidence>
<dbReference type="VEuPathDB" id="TriTrypDB:Tb427_000229700"/>
<organism evidence="2">
    <name type="scientific">Trypanosoma brucei</name>
    <dbReference type="NCBI Taxonomy" id="5691"/>
    <lineage>
        <taxon>Eukaryota</taxon>
        <taxon>Discoba</taxon>
        <taxon>Euglenozoa</taxon>
        <taxon>Kinetoplastea</taxon>
        <taxon>Metakinetoplastina</taxon>
        <taxon>Trypanosomatida</taxon>
        <taxon>Trypanosomatidae</taxon>
        <taxon>Trypanosoma</taxon>
    </lineage>
</organism>
<keyword evidence="1" id="KW-0732">Signal</keyword>
<proteinExistence type="predicted"/>
<dbReference type="EMBL" id="KY404519">
    <property type="protein sequence ID" value="ARB50770.1"/>
    <property type="molecule type" value="Genomic_DNA"/>
</dbReference>
<reference evidence="2" key="1">
    <citation type="submission" date="2016-12" db="EMBL/GenBank/DDBJ databases">
        <title>Extending the VSGnome of Trypanosoma brucei strain TREU927.</title>
        <authorList>
            <person name="Cross G.A."/>
        </authorList>
    </citation>
    <scope>NUCLEOTIDE SEQUENCE</scope>
    <source>
        <strain evidence="2">Tb927.99.795</strain>
    </source>
</reference>
<protein>
    <submittedName>
        <fullName evidence="2">Variant surface glycoprotein</fullName>
    </submittedName>
</protein>
<dbReference type="AlphaFoldDB" id="A0A1V0FY84"/>